<feature type="region of interest" description="Disordered" evidence="6">
    <location>
        <begin position="84"/>
        <end position="227"/>
    </location>
</feature>
<feature type="compositionally biased region" description="Basic and acidic residues" evidence="6">
    <location>
        <begin position="154"/>
        <end position="166"/>
    </location>
</feature>
<comment type="similarity">
    <text evidence="3">Belongs to the NOP16 family.</text>
</comment>
<keyword evidence="8" id="KW-1185">Reference proteome</keyword>
<keyword evidence="5" id="KW-0539">Nucleus</keyword>
<name>A0A5C5FZJ2_9BASI</name>
<gene>
    <name evidence="7" type="ORF">DMC30DRAFT_156562</name>
</gene>
<feature type="compositionally biased region" description="Acidic residues" evidence="6">
    <location>
        <begin position="98"/>
        <end position="111"/>
    </location>
</feature>
<feature type="compositionally biased region" description="Basic and acidic residues" evidence="6">
    <location>
        <begin position="217"/>
        <end position="227"/>
    </location>
</feature>
<evidence type="ECO:0000256" key="2">
    <source>
        <dbReference type="ARBA" id="ARBA00004604"/>
    </source>
</evidence>
<feature type="region of interest" description="Disordered" evidence="6">
    <location>
        <begin position="1"/>
        <end position="26"/>
    </location>
</feature>
<sequence>MANPRQKRKQRSSVAKAGISKASKKNLHKVTIKGPAILADNWDKTKTVRQNYAALGLLPTLDPRQTGGLEPDAHVPHALAAATPATVDDLDAAMAAAEDAEEGSSDEDDDAETKQREAGEKDEEPLKPGMARIIRDEQGNVVSIVVGTADGAEVEEKVRAPERTGESSDEEDEGESGDEEEAAAPRAKKAKKASKGKGKAAQEAHEDDDEATPWGKPMRDWDAAPAAEHDFGALEGVAKAKDVRQGIPLFGAGRNVEAKTDVVRALEERASHKTKVVRHTSQFEHEWLVQLVAKHGDDIAAMARDRKGNVWQKTPGELRRAIAKAGGLEKLQAQSQAQEA</sequence>
<comment type="caution">
    <text evidence="7">The sequence shown here is derived from an EMBL/GenBank/DDBJ whole genome shotgun (WGS) entry which is preliminary data.</text>
</comment>
<evidence type="ECO:0000256" key="1">
    <source>
        <dbReference type="ARBA" id="ARBA00002889"/>
    </source>
</evidence>
<feature type="region of interest" description="Disordered" evidence="6">
    <location>
        <begin position="60"/>
        <end position="79"/>
    </location>
</feature>
<dbReference type="AlphaFoldDB" id="A0A5C5FZJ2"/>
<reference evidence="7 8" key="1">
    <citation type="submission" date="2019-03" db="EMBL/GenBank/DDBJ databases">
        <title>Rhodosporidium diobovatum UCD-FST 08-225 genome sequencing, assembly, and annotation.</title>
        <authorList>
            <person name="Fakankun I.U."/>
            <person name="Fristensky B."/>
            <person name="Levin D.B."/>
        </authorList>
    </citation>
    <scope>NUCLEOTIDE SEQUENCE [LARGE SCALE GENOMIC DNA]</scope>
    <source>
        <strain evidence="7 8">UCD-FST 08-225</strain>
    </source>
</reference>
<protein>
    <recommendedName>
        <fullName evidence="4">Nucleolar protein 16</fullName>
    </recommendedName>
</protein>
<comment type="function">
    <text evidence="1">Involved in the biogenesis of the 60S ribosomal subunit.</text>
</comment>
<dbReference type="GO" id="GO:0005730">
    <property type="term" value="C:nucleolus"/>
    <property type="evidence" value="ECO:0007669"/>
    <property type="project" value="UniProtKB-SubCell"/>
</dbReference>
<dbReference type="PANTHER" id="PTHR13243">
    <property type="entry name" value="HSPC111 PROTEIN-RELATED"/>
    <property type="match status" value="1"/>
</dbReference>
<evidence type="ECO:0000256" key="4">
    <source>
        <dbReference type="ARBA" id="ARBA00015522"/>
    </source>
</evidence>
<dbReference type="STRING" id="5288.A0A5C5FZJ2"/>
<feature type="compositionally biased region" description="Basic residues" evidence="6">
    <location>
        <begin position="1"/>
        <end position="11"/>
    </location>
</feature>
<dbReference type="GO" id="GO:0042273">
    <property type="term" value="P:ribosomal large subunit biogenesis"/>
    <property type="evidence" value="ECO:0007669"/>
    <property type="project" value="TreeGrafter"/>
</dbReference>
<organism evidence="7 8">
    <name type="scientific">Rhodotorula diobovata</name>
    <dbReference type="NCBI Taxonomy" id="5288"/>
    <lineage>
        <taxon>Eukaryota</taxon>
        <taxon>Fungi</taxon>
        <taxon>Dikarya</taxon>
        <taxon>Basidiomycota</taxon>
        <taxon>Pucciniomycotina</taxon>
        <taxon>Microbotryomycetes</taxon>
        <taxon>Sporidiobolales</taxon>
        <taxon>Sporidiobolaceae</taxon>
        <taxon>Rhodotorula</taxon>
    </lineage>
</organism>
<dbReference type="EMBL" id="SOZI01000028">
    <property type="protein sequence ID" value="TNY22263.1"/>
    <property type="molecule type" value="Genomic_DNA"/>
</dbReference>
<evidence type="ECO:0000256" key="3">
    <source>
        <dbReference type="ARBA" id="ARBA00008479"/>
    </source>
</evidence>
<accession>A0A5C5FZJ2</accession>
<dbReference type="InterPro" id="IPR019002">
    <property type="entry name" value="Ribosome_biogenesis_Nop16"/>
</dbReference>
<dbReference type="OrthoDB" id="285729at2759"/>
<dbReference type="Proteomes" id="UP000311382">
    <property type="component" value="Unassembled WGS sequence"/>
</dbReference>
<dbReference type="PANTHER" id="PTHR13243:SF1">
    <property type="entry name" value="NUCLEOLAR PROTEIN 16"/>
    <property type="match status" value="1"/>
</dbReference>
<feature type="compositionally biased region" description="Acidic residues" evidence="6">
    <location>
        <begin position="167"/>
        <end position="182"/>
    </location>
</feature>
<feature type="compositionally biased region" description="Basic residues" evidence="6">
    <location>
        <begin position="186"/>
        <end position="198"/>
    </location>
</feature>
<comment type="subcellular location">
    <subcellularLocation>
        <location evidence="2">Nucleus</location>
        <location evidence="2">Nucleolus</location>
    </subcellularLocation>
</comment>
<evidence type="ECO:0000256" key="6">
    <source>
        <dbReference type="SAM" id="MobiDB-lite"/>
    </source>
</evidence>
<evidence type="ECO:0000256" key="5">
    <source>
        <dbReference type="ARBA" id="ARBA00023242"/>
    </source>
</evidence>
<evidence type="ECO:0000313" key="8">
    <source>
        <dbReference type="Proteomes" id="UP000311382"/>
    </source>
</evidence>
<dbReference type="Pfam" id="PF09420">
    <property type="entry name" value="Nop16"/>
    <property type="match status" value="1"/>
</dbReference>
<evidence type="ECO:0000313" key="7">
    <source>
        <dbReference type="EMBL" id="TNY22263.1"/>
    </source>
</evidence>
<proteinExistence type="inferred from homology"/>